<dbReference type="InterPro" id="IPR020841">
    <property type="entry name" value="PKS_Beta-ketoAc_synthase_dom"/>
</dbReference>
<evidence type="ECO:0000256" key="16">
    <source>
        <dbReference type="RuleBase" id="RU003694"/>
    </source>
</evidence>
<organism evidence="18 19">
    <name type="scientific">Vallitalea longa</name>
    <dbReference type="NCBI Taxonomy" id="2936439"/>
    <lineage>
        <taxon>Bacteria</taxon>
        <taxon>Bacillati</taxon>
        <taxon>Bacillota</taxon>
        <taxon>Clostridia</taxon>
        <taxon>Lachnospirales</taxon>
        <taxon>Vallitaleaceae</taxon>
        <taxon>Vallitalea</taxon>
    </lineage>
</organism>
<dbReference type="GO" id="GO:0004315">
    <property type="term" value="F:3-oxoacyl-[acyl-carrier-protein] synthase activity"/>
    <property type="evidence" value="ECO:0007669"/>
    <property type="project" value="UniProtKB-UniRule"/>
</dbReference>
<dbReference type="FunFam" id="3.40.47.10:FF:000009">
    <property type="entry name" value="3-oxoacyl-[acyl-carrier-protein] synthase 2"/>
    <property type="match status" value="1"/>
</dbReference>
<dbReference type="InterPro" id="IPR017568">
    <property type="entry name" value="3-oxoacyl-ACP_synth-2"/>
</dbReference>
<evidence type="ECO:0000313" key="19">
    <source>
        <dbReference type="Proteomes" id="UP001144256"/>
    </source>
</evidence>
<dbReference type="InterPro" id="IPR000794">
    <property type="entry name" value="Beta-ketoacyl_synthase"/>
</dbReference>
<sequence length="412" mass="43956">MKRRVVITGLGVITPVGNNVDEYWNNLKAGKIGFGEITSFDASEYRAKIVGEVKDFDPKEYMERKRAKRMDRFAQFSIAAAKQALDDSGLDLKKENLERIGVTVGTGVGGLGTIEKEEQKLLSKGPNKVSPMFIPMVITNMAAGNIAIQFGLKGICTNIVTACATSTNTIGDAFRTIQYGDADVMVSGGTESCIVPLGVSGFTALQALSSSEDPEKASRPFDKNRDGFVMGEGAGIVILEELEHAKARGANILAEVKGYGAACDAYHITAPAPGGEGAARSMKIALKDAGIEPEEISYINAHGTSTVYNDKLETAAIKKVFNDYAYKVPISSTKSMIGHLLGAAGAVEIVACVKTILDGYIHPTVGYTTKDEECDLDYVPVKGRNAKVKYVLSNSLGFGGHNASLVISKYEE</sequence>
<keyword evidence="10 14" id="KW-0012">Acyltransferase</keyword>
<evidence type="ECO:0000256" key="13">
    <source>
        <dbReference type="ARBA" id="ARBA00047659"/>
    </source>
</evidence>
<dbReference type="PANTHER" id="PTHR11712">
    <property type="entry name" value="POLYKETIDE SYNTHASE-RELATED"/>
    <property type="match status" value="1"/>
</dbReference>
<dbReference type="Pfam" id="PF02801">
    <property type="entry name" value="Ketoacyl-synt_C"/>
    <property type="match status" value="1"/>
</dbReference>
<dbReference type="PIRSF" id="PIRSF000447">
    <property type="entry name" value="KAS_II"/>
    <property type="match status" value="1"/>
</dbReference>
<accession>A0A9W5YH63</accession>
<dbReference type="EC" id="2.3.1.179" evidence="3 14"/>
<evidence type="ECO:0000256" key="10">
    <source>
        <dbReference type="ARBA" id="ARBA00023315"/>
    </source>
</evidence>
<dbReference type="NCBIfam" id="TIGR03150">
    <property type="entry name" value="fabF"/>
    <property type="match status" value="1"/>
</dbReference>
<evidence type="ECO:0000256" key="11">
    <source>
        <dbReference type="ARBA" id="ARBA00024006"/>
    </source>
</evidence>
<dbReference type="InterPro" id="IPR014031">
    <property type="entry name" value="Ketoacyl_synth_C"/>
</dbReference>
<dbReference type="InterPro" id="IPR018201">
    <property type="entry name" value="Ketoacyl_synth_AS"/>
</dbReference>
<keyword evidence="19" id="KW-1185">Reference proteome</keyword>
<dbReference type="SUPFAM" id="SSF53901">
    <property type="entry name" value="Thiolase-like"/>
    <property type="match status" value="2"/>
</dbReference>
<dbReference type="Proteomes" id="UP001144256">
    <property type="component" value="Unassembled WGS sequence"/>
</dbReference>
<dbReference type="NCBIfam" id="NF005589">
    <property type="entry name" value="PRK07314.1"/>
    <property type="match status" value="1"/>
</dbReference>
<dbReference type="EMBL" id="BRLB01000022">
    <property type="protein sequence ID" value="GKX31854.1"/>
    <property type="molecule type" value="Genomic_DNA"/>
</dbReference>
<dbReference type="CDD" id="cd00834">
    <property type="entry name" value="KAS_I_II"/>
    <property type="match status" value="1"/>
</dbReference>
<dbReference type="InterPro" id="IPR016039">
    <property type="entry name" value="Thiolase-like"/>
</dbReference>
<comment type="similarity">
    <text evidence="2 14 16">Belongs to the thiolase-like superfamily. Beta-ketoacyl-ACP synthases family.</text>
</comment>
<proteinExistence type="inferred from homology"/>
<evidence type="ECO:0000256" key="14">
    <source>
        <dbReference type="PIRNR" id="PIRNR000447"/>
    </source>
</evidence>
<comment type="pathway">
    <text evidence="1 14">Lipid metabolism; fatty acid biosynthesis.</text>
</comment>
<feature type="domain" description="Ketosynthase family 3 (KS3)" evidence="17">
    <location>
        <begin position="2"/>
        <end position="409"/>
    </location>
</feature>
<feature type="active site" description="For beta-ketoacyl synthase activity" evidence="15">
    <location>
        <position position="163"/>
    </location>
</feature>
<evidence type="ECO:0000256" key="4">
    <source>
        <dbReference type="ARBA" id="ARBA00014657"/>
    </source>
</evidence>
<evidence type="ECO:0000256" key="9">
    <source>
        <dbReference type="ARBA" id="ARBA00023160"/>
    </source>
</evidence>
<evidence type="ECO:0000256" key="6">
    <source>
        <dbReference type="ARBA" id="ARBA00022679"/>
    </source>
</evidence>
<dbReference type="SMART" id="SM00825">
    <property type="entry name" value="PKS_KS"/>
    <property type="match status" value="1"/>
</dbReference>
<keyword evidence="7" id="KW-0276">Fatty acid metabolism</keyword>
<comment type="caution">
    <text evidence="18">The sequence shown here is derived from an EMBL/GenBank/DDBJ whole genome shotgun (WGS) entry which is preliminary data.</text>
</comment>
<keyword evidence="6 14" id="KW-0808">Transferase</keyword>
<name>A0A9W5YH63_9FIRM</name>
<dbReference type="NCBIfam" id="NF004970">
    <property type="entry name" value="PRK06333.1"/>
    <property type="match status" value="1"/>
</dbReference>
<dbReference type="GO" id="GO:0006633">
    <property type="term" value="P:fatty acid biosynthetic process"/>
    <property type="evidence" value="ECO:0007669"/>
    <property type="project" value="UniProtKB-UniRule"/>
</dbReference>
<comment type="function">
    <text evidence="11 14">Involved in the type II fatty acid elongation cycle. Catalyzes the elongation of a wide range of acyl-ACP by the addition of two carbons from malonyl-ACP to an acyl acceptor. Can efficiently catalyze the conversion of palmitoleoyl-ACP (cis-hexadec-9-enoyl-ACP) to cis-vaccenoyl-ACP (cis-octadec-11-enoyl-ACP), an essential step in the thermal regulation of fatty acid composition.</text>
</comment>
<evidence type="ECO:0000313" key="18">
    <source>
        <dbReference type="EMBL" id="GKX31854.1"/>
    </source>
</evidence>
<keyword evidence="9 14" id="KW-0275">Fatty acid biosynthesis</keyword>
<dbReference type="GO" id="GO:0005829">
    <property type="term" value="C:cytosol"/>
    <property type="evidence" value="ECO:0007669"/>
    <property type="project" value="TreeGrafter"/>
</dbReference>
<dbReference type="PROSITE" id="PS00606">
    <property type="entry name" value="KS3_1"/>
    <property type="match status" value="1"/>
</dbReference>
<dbReference type="RefSeq" id="WP_281819175.1">
    <property type="nucleotide sequence ID" value="NZ_BRLB01000022.1"/>
</dbReference>
<keyword evidence="5 14" id="KW-0444">Lipid biosynthesis</keyword>
<dbReference type="PROSITE" id="PS52004">
    <property type="entry name" value="KS3_2"/>
    <property type="match status" value="1"/>
</dbReference>
<dbReference type="PANTHER" id="PTHR11712:SF336">
    <property type="entry name" value="3-OXOACYL-[ACYL-CARRIER-PROTEIN] SYNTHASE, MITOCHONDRIAL"/>
    <property type="match status" value="1"/>
</dbReference>
<evidence type="ECO:0000256" key="5">
    <source>
        <dbReference type="ARBA" id="ARBA00022516"/>
    </source>
</evidence>
<evidence type="ECO:0000259" key="17">
    <source>
        <dbReference type="PROSITE" id="PS52004"/>
    </source>
</evidence>
<evidence type="ECO:0000256" key="2">
    <source>
        <dbReference type="ARBA" id="ARBA00008467"/>
    </source>
</evidence>
<evidence type="ECO:0000256" key="7">
    <source>
        <dbReference type="ARBA" id="ARBA00022832"/>
    </source>
</evidence>
<reference evidence="18" key="1">
    <citation type="submission" date="2022-06" db="EMBL/GenBank/DDBJ databases">
        <title>Vallitalea longa sp. nov., an anaerobic bacterium isolated from marine sediment.</title>
        <authorList>
            <person name="Hirano S."/>
            <person name="Terahara T."/>
            <person name="Mori K."/>
            <person name="Hamada M."/>
            <person name="Matsumoto R."/>
            <person name="Kobayashi T."/>
        </authorList>
    </citation>
    <scope>NUCLEOTIDE SEQUENCE</scope>
    <source>
        <strain evidence="18">SH18-1</strain>
    </source>
</reference>
<dbReference type="Gene3D" id="3.40.47.10">
    <property type="match status" value="1"/>
</dbReference>
<dbReference type="AlphaFoldDB" id="A0A9W5YH63"/>
<protein>
    <recommendedName>
        <fullName evidence="4 14">3-oxoacyl-[acyl-carrier-protein] synthase 2</fullName>
        <ecNumber evidence="3 14">2.3.1.179</ecNumber>
    </recommendedName>
</protein>
<evidence type="ECO:0000256" key="1">
    <source>
        <dbReference type="ARBA" id="ARBA00005194"/>
    </source>
</evidence>
<evidence type="ECO:0000256" key="3">
    <source>
        <dbReference type="ARBA" id="ARBA00012356"/>
    </source>
</evidence>
<dbReference type="Pfam" id="PF00109">
    <property type="entry name" value="ketoacyl-synt"/>
    <property type="match status" value="1"/>
</dbReference>
<evidence type="ECO:0000256" key="12">
    <source>
        <dbReference type="ARBA" id="ARBA00047318"/>
    </source>
</evidence>
<comment type="catalytic activity">
    <reaction evidence="13 14">
        <text>a fatty acyl-[ACP] + malonyl-[ACP] + H(+) = a 3-oxoacyl-[ACP] + holo-[ACP] + CO2</text>
        <dbReference type="Rhea" id="RHEA:22836"/>
        <dbReference type="Rhea" id="RHEA-COMP:9623"/>
        <dbReference type="Rhea" id="RHEA-COMP:9685"/>
        <dbReference type="Rhea" id="RHEA-COMP:9916"/>
        <dbReference type="Rhea" id="RHEA-COMP:14125"/>
        <dbReference type="ChEBI" id="CHEBI:15378"/>
        <dbReference type="ChEBI" id="CHEBI:16526"/>
        <dbReference type="ChEBI" id="CHEBI:64479"/>
        <dbReference type="ChEBI" id="CHEBI:78449"/>
        <dbReference type="ChEBI" id="CHEBI:78776"/>
        <dbReference type="ChEBI" id="CHEBI:138651"/>
    </reaction>
</comment>
<gene>
    <name evidence="18" type="primary">fabF</name>
    <name evidence="18" type="ORF">SH1V18_43340</name>
</gene>
<evidence type="ECO:0000256" key="8">
    <source>
        <dbReference type="ARBA" id="ARBA00023098"/>
    </source>
</evidence>
<dbReference type="InterPro" id="IPR014030">
    <property type="entry name" value="Ketoacyl_synth_N"/>
</dbReference>
<evidence type="ECO:0000256" key="15">
    <source>
        <dbReference type="PIRSR" id="PIRSR000447-1"/>
    </source>
</evidence>
<keyword evidence="8" id="KW-0443">Lipid metabolism</keyword>
<comment type="catalytic activity">
    <reaction evidence="12 14">
        <text>(9Z)-hexadecenoyl-[ACP] + malonyl-[ACP] + H(+) = 3-oxo-(11Z)-octadecenoyl-[ACP] + holo-[ACP] + CO2</text>
        <dbReference type="Rhea" id="RHEA:55040"/>
        <dbReference type="Rhea" id="RHEA-COMP:9623"/>
        <dbReference type="Rhea" id="RHEA-COMP:9685"/>
        <dbReference type="Rhea" id="RHEA-COMP:10800"/>
        <dbReference type="Rhea" id="RHEA-COMP:14074"/>
        <dbReference type="ChEBI" id="CHEBI:15378"/>
        <dbReference type="ChEBI" id="CHEBI:16526"/>
        <dbReference type="ChEBI" id="CHEBI:64479"/>
        <dbReference type="ChEBI" id="CHEBI:78449"/>
        <dbReference type="ChEBI" id="CHEBI:83989"/>
        <dbReference type="ChEBI" id="CHEBI:138538"/>
        <dbReference type="EC" id="2.3.1.179"/>
    </reaction>
</comment>